<dbReference type="SUPFAM" id="SSF47473">
    <property type="entry name" value="EF-hand"/>
    <property type="match status" value="1"/>
</dbReference>
<dbReference type="GO" id="GO:0030018">
    <property type="term" value="C:Z disc"/>
    <property type="evidence" value="ECO:0007669"/>
    <property type="project" value="TreeGrafter"/>
</dbReference>
<evidence type="ECO:0000259" key="3">
    <source>
        <dbReference type="PROSITE" id="PS50222"/>
    </source>
</evidence>
<organism evidence="4 5">
    <name type="scientific">Ditylenchus dipsaci</name>
    <dbReference type="NCBI Taxonomy" id="166011"/>
    <lineage>
        <taxon>Eukaryota</taxon>
        <taxon>Metazoa</taxon>
        <taxon>Ecdysozoa</taxon>
        <taxon>Nematoda</taxon>
        <taxon>Chromadorea</taxon>
        <taxon>Rhabditida</taxon>
        <taxon>Tylenchina</taxon>
        <taxon>Tylenchomorpha</taxon>
        <taxon>Sphaerularioidea</taxon>
        <taxon>Anguinidae</taxon>
        <taxon>Anguininae</taxon>
        <taxon>Ditylenchus</taxon>
    </lineage>
</organism>
<feature type="coiled-coil region" evidence="2">
    <location>
        <begin position="367"/>
        <end position="394"/>
    </location>
</feature>
<keyword evidence="4" id="KW-1185">Reference proteome</keyword>
<dbReference type="InterPro" id="IPR013662">
    <property type="entry name" value="RIH_assoc-dom"/>
</dbReference>
<dbReference type="Pfam" id="PF13499">
    <property type="entry name" value="EF-hand_7"/>
    <property type="match status" value="1"/>
</dbReference>
<dbReference type="PROSITE" id="PS00018">
    <property type="entry name" value="EF_HAND_1"/>
    <property type="match status" value="2"/>
</dbReference>
<keyword evidence="2" id="KW-0175">Coiled coil</keyword>
<dbReference type="GO" id="GO:0034704">
    <property type="term" value="C:calcium channel complex"/>
    <property type="evidence" value="ECO:0007669"/>
    <property type="project" value="TreeGrafter"/>
</dbReference>
<dbReference type="GO" id="GO:0042383">
    <property type="term" value="C:sarcolemma"/>
    <property type="evidence" value="ECO:0007669"/>
    <property type="project" value="TreeGrafter"/>
</dbReference>
<dbReference type="GO" id="GO:0005790">
    <property type="term" value="C:smooth endoplasmic reticulum"/>
    <property type="evidence" value="ECO:0007669"/>
    <property type="project" value="TreeGrafter"/>
</dbReference>
<dbReference type="Pfam" id="PF02026">
    <property type="entry name" value="RyR"/>
    <property type="match status" value="3"/>
</dbReference>
<dbReference type="PANTHER" id="PTHR46399:SF8">
    <property type="entry name" value="B30.2_SPRY DOMAIN-CONTAINING PROTEIN"/>
    <property type="match status" value="1"/>
</dbReference>
<dbReference type="GO" id="GO:0005509">
    <property type="term" value="F:calcium ion binding"/>
    <property type="evidence" value="ECO:0007669"/>
    <property type="project" value="InterPro"/>
</dbReference>
<dbReference type="InterPro" id="IPR018247">
    <property type="entry name" value="EF_Hand_1_Ca_BS"/>
</dbReference>
<dbReference type="InterPro" id="IPR003032">
    <property type="entry name" value="Ryanodine_rcpt"/>
</dbReference>
<evidence type="ECO:0000313" key="5">
    <source>
        <dbReference type="WBParaSite" id="jg19902"/>
    </source>
</evidence>
<dbReference type="GO" id="GO:0005219">
    <property type="term" value="F:ryanodine-sensitive calcium-release channel activity"/>
    <property type="evidence" value="ECO:0007669"/>
    <property type="project" value="TreeGrafter"/>
</dbReference>
<evidence type="ECO:0000256" key="2">
    <source>
        <dbReference type="SAM" id="Coils"/>
    </source>
</evidence>
<evidence type="ECO:0000256" key="1">
    <source>
        <dbReference type="ARBA" id="ARBA00022837"/>
    </source>
</evidence>
<dbReference type="GO" id="GO:0014808">
    <property type="term" value="P:release of sequestered calcium ion into cytosol by sarcoplasmic reticulum"/>
    <property type="evidence" value="ECO:0007669"/>
    <property type="project" value="TreeGrafter"/>
</dbReference>
<dbReference type="PANTHER" id="PTHR46399">
    <property type="entry name" value="B30.2/SPRY DOMAIN-CONTAINING PROTEIN"/>
    <property type="match status" value="1"/>
</dbReference>
<sequence>MTENVLVPLRILTLHYERCNKYYGSGNTYGVASETEKRLSMLLFYAIFDSLGSKPYDPELFGKALPCLTAIGSAISPDYALTAGSERSELAKVQESEGIWVPRPVDDSKVGLGPDLTRMTARFAEHFHDSWAARKVFEMRDSPATKRSRRAKETFDPEYDEFVAWKSKQYEAGCRAILNKKGGESLGYHIGLHNKKEPASQEDMNNSLLKFIITSGQSVNLMGDQGFIEFLDSFRKLSNTMSKRIDAKLEGVKVDVLTKFEQLKSIGGGLTLDFAKKNVDYLAVTANFVDNNCCKQDFVIAFSPLPPSVKKTSLYVQKLLSEQLQEIGIQARDMSNLFVTTDEGSNVCCLGGENHMPCICHIGATIANQMEEACAEVEVSLHLMEKRVNKLRQNEELRNAANKALKSPAETRWLSYFNMLEKGWIPGELYSRQSLTHPRLLPFNQLQDYEKEFYKERCAECLRALLIWNYNFELVDQDAFEKATQNRISSGTTIEDFNPRPIDLSNMNLEKDMSIAAERMAENSHNIWAKKVCHDLSLNGSPRNTKIFQYHGYICTGGEIEPSTDRVKIEGERSSVEKRFAYNLLEKLLQYLEQASFRMKSVKPSQELTRRNSFKKEGQDVKFFEKVVLPLIQAYFHAHKNYFMSSSSIITTGMASNKEKEMVASLFCRLAALLRIKNHAFGSVAKITVKCLQGLTQALDLRMLVKMNSDIVRTGLLLFFNNCADDLFSAVMQLKEMGQYSLLRGENLKSWISLEFAYQMIIPILTTMFLHLAKNHFGSELLLDDIQAAAYKILDSLYMVTGLANAYSHRKTVTYEVEKHRPGLGQCLGAFASCFPVAFLEAEFNSNNKLSVLAKSRDQSVQVQEMLQNLSQHIPQLEKLLSDIENVAQNSVPYSASPNVFDVDLPLLCSYLCYWWPMGPEGPNRSSIPITQVNSDHINRMFCALLRLMKDHVGIENAPWMCRINFFAVPLIQHVTCDPVKDHMLPVAEHLRIMAEKAFREEERMRTHPDDGDESTVSEDNARLVRDVYAFFPILMKFTDLHRAKCQHFKREELNLITQFEESDSAMIGGGDMKTGKAAIAERKKKRREGNIRKDKFANSIVIACIKRLLPVGLNVFGGRELDIVQQSKEKFLNKESDEKIREFIRGLLDVPVKTDPTDKNAWQLNLYRKIGKSQMRGKNEMTQDSVVENRQTQSYQLFLPAFSEKWLSDEDIGQDLLVADICSQQEINETVTARVVIEEETGALKIEDGAEERAPVVSVSQRPVPDALRQLILCFQRAATSEESQALSIANDRLYITYADVMAKSIHIEDDDDGGDDDKEVDQAEKEEISQALRAEQAILADRGAAIMSGYPPVERWKQRHTKNAHWLLQLKKDCAEFGNVERQIKAEGLGMGAELAAGEHQNLNDADFTCSLFRFLQLTCEGHNLDFQNYLRTQPGHTTSVNLINSTVDYLLRLQESVMDFYWHYSSKEVIDEGGKEYFLRAIQVCSQVFNTLTESIQGPCIGNQMTLANSRLWDAINGFFFYCPHDGEAVQEQHPTGIVKRVLELAKRHDCTNAFYAGGKCAQWPDRKTDGRCFSGKSTVCGNDPQVSDMFLKLKDLTTSQAFQDFDTNRDGWISPKEFQRAMEAQKMYSVEEITYLMMCTDVNNDGKVDYMEFTERFHNPARDIGFNLAILLTNLKEHITNDPRLEKIVEKPALCSNTLINSLKIYFEIQESWLEQWSKQQIRDSKNAFLFNVLQDDGGEQGKLEAFINFCEDTIFEMQHAAEIKLR</sequence>
<dbReference type="PROSITE" id="PS50222">
    <property type="entry name" value="EF_HAND_2"/>
    <property type="match status" value="1"/>
</dbReference>
<proteinExistence type="predicted"/>
<dbReference type="Gene3D" id="6.20.350.10">
    <property type="match status" value="1"/>
</dbReference>
<protein>
    <submittedName>
        <fullName evidence="5">EF-hand domain-containing protein</fullName>
    </submittedName>
</protein>
<reference evidence="5" key="1">
    <citation type="submission" date="2022-11" db="UniProtKB">
        <authorList>
            <consortium name="WormBaseParasite"/>
        </authorList>
    </citation>
    <scope>IDENTIFICATION</scope>
</reference>
<dbReference type="SMART" id="SM00054">
    <property type="entry name" value="EFh"/>
    <property type="match status" value="2"/>
</dbReference>
<dbReference type="GO" id="GO:0033017">
    <property type="term" value="C:sarcoplasmic reticulum membrane"/>
    <property type="evidence" value="ECO:0007669"/>
    <property type="project" value="TreeGrafter"/>
</dbReference>
<dbReference type="Pfam" id="PF08454">
    <property type="entry name" value="RIH_assoc"/>
    <property type="match status" value="1"/>
</dbReference>
<dbReference type="InterPro" id="IPR002048">
    <property type="entry name" value="EF_hand_dom"/>
</dbReference>
<accession>A0A915DIS5</accession>
<dbReference type="Proteomes" id="UP000887574">
    <property type="component" value="Unplaced"/>
</dbReference>
<keyword evidence="1" id="KW-0106">Calcium</keyword>
<dbReference type="Gene3D" id="1.10.490.160">
    <property type="match status" value="2"/>
</dbReference>
<dbReference type="CDD" id="cd00051">
    <property type="entry name" value="EFh"/>
    <property type="match status" value="1"/>
</dbReference>
<dbReference type="SUPFAM" id="SSF53098">
    <property type="entry name" value="Ribonuclease H-like"/>
    <property type="match status" value="1"/>
</dbReference>
<name>A0A915DIS5_9BILA</name>
<dbReference type="InterPro" id="IPR012337">
    <property type="entry name" value="RNaseH-like_sf"/>
</dbReference>
<dbReference type="InterPro" id="IPR015925">
    <property type="entry name" value="Ryanodine_IP3_receptor"/>
</dbReference>
<feature type="domain" description="EF-hand" evidence="3">
    <location>
        <begin position="1597"/>
        <end position="1632"/>
    </location>
</feature>
<dbReference type="InterPro" id="IPR011992">
    <property type="entry name" value="EF-hand-dom_pair"/>
</dbReference>
<dbReference type="Gene3D" id="1.10.238.10">
    <property type="entry name" value="EF-hand"/>
    <property type="match status" value="1"/>
</dbReference>
<evidence type="ECO:0000313" key="4">
    <source>
        <dbReference type="Proteomes" id="UP000887574"/>
    </source>
</evidence>
<dbReference type="WBParaSite" id="jg19902">
    <property type="protein sequence ID" value="jg19902"/>
    <property type="gene ID" value="jg19902"/>
</dbReference>
<dbReference type="GO" id="GO:0006941">
    <property type="term" value="P:striated muscle contraction"/>
    <property type="evidence" value="ECO:0007669"/>
    <property type="project" value="TreeGrafter"/>
</dbReference>